<feature type="domain" description="CBS" evidence="2">
    <location>
        <begin position="43"/>
        <end position="101"/>
    </location>
</feature>
<dbReference type="InterPro" id="IPR046342">
    <property type="entry name" value="CBS_dom_sf"/>
</dbReference>
<keyword evidence="4" id="KW-1185">Reference proteome</keyword>
<dbReference type="SUPFAM" id="SSF54631">
    <property type="entry name" value="CBS-domain pair"/>
    <property type="match status" value="1"/>
</dbReference>
<protein>
    <submittedName>
        <fullName evidence="3">Signal-transduction protein containing cAMP-binding and CBS domains</fullName>
    </submittedName>
</protein>
<dbReference type="EMBL" id="CBTK010000300">
    <property type="protein sequence ID" value="CDH47440.1"/>
    <property type="molecule type" value="Genomic_DNA"/>
</dbReference>
<evidence type="ECO:0000313" key="4">
    <source>
        <dbReference type="Proteomes" id="UP000019184"/>
    </source>
</evidence>
<comment type="caution">
    <text evidence="3">The sequence shown here is derived from an EMBL/GenBank/DDBJ whole genome shotgun (WGS) entry which is preliminary data.</text>
</comment>
<dbReference type="OrthoDB" id="5295117at2"/>
<evidence type="ECO:0000256" key="1">
    <source>
        <dbReference type="PROSITE-ProRule" id="PRU00703"/>
    </source>
</evidence>
<organism evidence="3 4">
    <name type="scientific">Candidatus Contendobacter odensis Run_B_J11</name>
    <dbReference type="NCBI Taxonomy" id="1400861"/>
    <lineage>
        <taxon>Bacteria</taxon>
        <taxon>Pseudomonadati</taxon>
        <taxon>Pseudomonadota</taxon>
        <taxon>Gammaproteobacteria</taxon>
        <taxon>Candidatus Competibacteraceae</taxon>
        <taxon>Candidatus Contendibacter</taxon>
    </lineage>
</organism>
<dbReference type="Gene3D" id="3.10.580.10">
    <property type="entry name" value="CBS-domain"/>
    <property type="match status" value="1"/>
</dbReference>
<dbReference type="AlphaFoldDB" id="A0A7U7J662"/>
<dbReference type="Proteomes" id="UP000019184">
    <property type="component" value="Unassembled WGS sequence"/>
</dbReference>
<accession>A0A7U7J662</accession>
<dbReference type="Pfam" id="PF00571">
    <property type="entry name" value="CBS"/>
    <property type="match status" value="1"/>
</dbReference>
<gene>
    <name evidence="3" type="ORF">BN874_810011</name>
</gene>
<keyword evidence="1" id="KW-0129">CBS domain</keyword>
<evidence type="ECO:0000259" key="2">
    <source>
        <dbReference type="PROSITE" id="PS51371"/>
    </source>
</evidence>
<sequence length="208" mass="22958">MSQDYQPLPFHRLDSGASYFRPRQSLPDQVTTDDPALTVMTDLSRVTAYTAELTTPLNKAQETMIKRGVRLLLVRDTDGHIVGLITSRDIEGERPARILAKAGGAWEDLLVADIMTLKPKLEVLLMTEVQNAQVGDIIATLRQVNRQHAMVVDADPDTGMLAVRGIFSLSQIGLQLGLDIDPARHPTTYTDLEQAGIDYPIKIDESLP</sequence>
<dbReference type="CDD" id="cd04640">
    <property type="entry name" value="CBS_pair_proteobact"/>
    <property type="match status" value="1"/>
</dbReference>
<dbReference type="PROSITE" id="PS51371">
    <property type="entry name" value="CBS"/>
    <property type="match status" value="1"/>
</dbReference>
<name>A0A7U7J662_9GAMM</name>
<dbReference type="InterPro" id="IPR000644">
    <property type="entry name" value="CBS_dom"/>
</dbReference>
<reference evidence="3 4" key="1">
    <citation type="journal article" date="2014" name="ISME J.">
        <title>Candidatus Competibacter-lineage genomes retrieved from metagenomes reveal functional metabolic diversity.</title>
        <authorList>
            <person name="McIlroy S.J."/>
            <person name="Albertsen M."/>
            <person name="Andresen E.K."/>
            <person name="Saunders A.M."/>
            <person name="Kristiansen R."/>
            <person name="Stokholm-Bjerregaard M."/>
            <person name="Nielsen K.L."/>
            <person name="Nielsen P.H."/>
        </authorList>
    </citation>
    <scope>NUCLEOTIDE SEQUENCE [LARGE SCALE GENOMIC DNA]</scope>
    <source>
        <strain evidence="3 4">Run_B_J11</strain>
    </source>
</reference>
<proteinExistence type="predicted"/>
<evidence type="ECO:0000313" key="3">
    <source>
        <dbReference type="EMBL" id="CDH47440.1"/>
    </source>
</evidence>
<dbReference type="RefSeq" id="WP_034436443.1">
    <property type="nucleotide sequence ID" value="NZ_CBTK010000300.1"/>
</dbReference>